<name>A0A8E7C0K3_9VIRU</name>
<protein>
    <recommendedName>
        <fullName evidence="4">Wsv433</fullName>
    </recommendedName>
</protein>
<gene>
    <name evidence="3" type="ORF">KOBFAEHK_00080</name>
</gene>
<keyword evidence="1" id="KW-0175">Coiled coil</keyword>
<evidence type="ECO:0000256" key="1">
    <source>
        <dbReference type="SAM" id="Coils"/>
    </source>
</evidence>
<feature type="region of interest" description="Disordered" evidence="2">
    <location>
        <begin position="1"/>
        <end position="85"/>
    </location>
</feature>
<evidence type="ECO:0008006" key="4">
    <source>
        <dbReference type="Google" id="ProtNLM"/>
    </source>
</evidence>
<reference evidence="3" key="1">
    <citation type="submission" date="2020-11" db="EMBL/GenBank/DDBJ databases">
        <title>Report of three genome sequences of White spot syndrome virus from India.</title>
        <authorList>
            <person name="Rajendran K.V."/>
            <person name="Kulkarni A."/>
            <person name="Deepika A."/>
            <person name="Manabesh M."/>
            <person name="Sanath Kumar H."/>
            <person name="Bedekar M.K."/>
            <person name="Rosalind George M."/>
            <person name="John K.R."/>
            <person name="Bass D."/>
            <person name="van Aerle R."/>
        </authorList>
    </citation>
    <scope>NUCLEOTIDE SEQUENCE</scope>
    <source>
        <strain evidence="3">PG1</strain>
    </source>
</reference>
<proteinExistence type="predicted"/>
<organism evidence="3">
    <name type="scientific">White spot syndrome virus</name>
    <dbReference type="NCBI Taxonomy" id="342409"/>
    <lineage>
        <taxon>Viruses</taxon>
        <taxon>Viruses incertae sedis</taxon>
        <taxon>Naldaviricetes</taxon>
        <taxon>Nimaviridae</taxon>
        <taxon>Whispovirus</taxon>
    </lineage>
</organism>
<dbReference type="EMBL" id="MW248106">
    <property type="protein sequence ID" value="QVW09695.1"/>
    <property type="molecule type" value="Genomic_DNA"/>
</dbReference>
<sequence length="1264" mass="142183">MASSGGFFTGIDDLFKTVIQQEKQEKNKPTQAPETEPKPGPSQAPDPVPDPVPKTPTNFCPPPPNPLPPPPPPPPPPPKPSREERLKTSKIRLNKALSDIVEATNERVDALKENQALNTEYDKKDNYFQVLKCSITPSVPTAIIGAHVKQVAKSSEIELAVNELDIKNKCSLVYNENESLKFFRDHENLILQIAVQLFSRHDNAKCVGAEICVKGNEKNKFVNKLVVKKLPNAPSSSSTVLEIRGATRNLLENNFNKGENNTVNENKDIPPSERANLDTTKAEISHVFSTLHRLDTKRKLFFKGNTFYQRKPTFDNKFRWTEVIGWTESDASKQTTKSLDKPTDDNLFVLPHSFNNLADHLRLKFKNVLYKNSTAHPGKRNYYKTQETLINPQIDSAKEYKMVFAEIDKCLDVLLAIGKNDKYTKSTVIQYRGKFRRYLIFCYAFYALNKAKHSRAVSPLPFNFFNLFSFMYCHGPFLHSASFLSTLTFVYQHMFFPMGTAAPSVSAKRLMDIDSALMKGGKGVGVRDFGSPSKTSLHTRTLVSFLGFAEMAMGTMTALLSGVEVRVSPALQQRISKSLERWCDSVIFIYFTFVLFHRFSGAKKVSLESALRLIMGQTHAHTNKVRAAKRCRIEAAEMEGVEEEEAGLTLSYAHLLGLPYSIQKALGLPVPKINPLMTASSSQYNLGDFVGVEQLLKAKREFPAEGETAGFLGMFDNLVKDSIDKYYGEGAFSDVVENVKQGMEQNTPYDTSSALMTPIPKAFYEEEKDVPQQEENSTQQRYRLNRDVEEYLMASPMKMVFVSILDKTNQKERFMSVGDIALLAVWCKRNVLKKDWNEYAIAKGNYEWLGAKMCNHLLLADLVNFGILGDLKITNKLDTNTDTFHRDSDRLPSVADQKKFIKNTSLSDRKQLALVHSCVNVSTRTHVGRVTATSWAVDALRTYTRGDKDMFAALSSSLDMYHLGHTNSANFVPYFSRNYLCNEQENGLWGYTRRTSEKLAKEELGRGRLGGLNKVGVAKTELAAAAIAISSALDMGEVEAVMDDSSKVRKIASTCLNVNAAKVSAAREKAREASIKRLLLATNAPAAGSSRNSNRFLLKDLWGFFSDPDKRQKLIKGEAVSVLCPNTGFLHAAVPDFVIEYSFESETSIVRLRLRLIKPEKQDEMVCPSTAPEANKKRKLVRNNQDAVLTLDDEDNIVKYNKYDMVEDEEARERLRHQDKQSVIAARISKVCERKNPKKKRRLEDPELQSVDEQLIRELAAIAY</sequence>
<feature type="coiled-coil region" evidence="1">
    <location>
        <begin position="93"/>
        <end position="120"/>
    </location>
</feature>
<accession>A0A8E7C0K3</accession>
<evidence type="ECO:0000313" key="3">
    <source>
        <dbReference type="EMBL" id="QVW09695.1"/>
    </source>
</evidence>
<feature type="compositionally biased region" description="Pro residues" evidence="2">
    <location>
        <begin position="38"/>
        <end position="79"/>
    </location>
</feature>
<evidence type="ECO:0000256" key="2">
    <source>
        <dbReference type="SAM" id="MobiDB-lite"/>
    </source>
</evidence>